<evidence type="ECO:0000313" key="8">
    <source>
        <dbReference type="Proteomes" id="UP000321558"/>
    </source>
</evidence>
<proteinExistence type="predicted"/>
<dbReference type="Gene3D" id="3.40.930.10">
    <property type="entry name" value="Mannitol-specific EII, Chain A"/>
    <property type="match status" value="1"/>
</dbReference>
<protein>
    <submittedName>
        <fullName evidence="7">PTS fructose transporter subunit IIA</fullName>
    </submittedName>
</protein>
<dbReference type="Proteomes" id="UP000321558">
    <property type="component" value="Unassembled WGS sequence"/>
</dbReference>
<keyword evidence="3" id="KW-0762">Sugar transport</keyword>
<dbReference type="PANTHER" id="PTHR47738:SF2">
    <property type="entry name" value="PTS SYSTEM FRUCTOSE-LIKE EIIA COMPONENT"/>
    <property type="match status" value="1"/>
</dbReference>
<evidence type="ECO:0000256" key="4">
    <source>
        <dbReference type="ARBA" id="ARBA00022679"/>
    </source>
</evidence>
<keyword evidence="5" id="KW-0598">Phosphotransferase system</keyword>
<dbReference type="AlphaFoldDB" id="A0A511ZQQ4"/>
<dbReference type="GO" id="GO:0016020">
    <property type="term" value="C:membrane"/>
    <property type="evidence" value="ECO:0007669"/>
    <property type="project" value="InterPro"/>
</dbReference>
<evidence type="ECO:0000256" key="2">
    <source>
        <dbReference type="ARBA" id="ARBA00022553"/>
    </source>
</evidence>
<dbReference type="EMBL" id="BJYM01000029">
    <property type="protein sequence ID" value="GEN89780.1"/>
    <property type="molecule type" value="Genomic_DNA"/>
</dbReference>
<dbReference type="InterPro" id="IPR051541">
    <property type="entry name" value="PTS_SugarTrans_NitroReg"/>
</dbReference>
<comment type="caution">
    <text evidence="7">The sequence shown here is derived from an EMBL/GenBank/DDBJ whole genome shotgun (WGS) entry which is preliminary data.</text>
</comment>
<dbReference type="OrthoDB" id="95460at2"/>
<dbReference type="InterPro" id="IPR016152">
    <property type="entry name" value="PTrfase/Anion_transptr"/>
</dbReference>
<dbReference type="InterPro" id="IPR002178">
    <property type="entry name" value="PTS_EIIA_type-2_dom"/>
</dbReference>
<evidence type="ECO:0000256" key="5">
    <source>
        <dbReference type="ARBA" id="ARBA00022683"/>
    </source>
</evidence>
<evidence type="ECO:0000256" key="3">
    <source>
        <dbReference type="ARBA" id="ARBA00022597"/>
    </source>
</evidence>
<dbReference type="GO" id="GO:0009401">
    <property type="term" value="P:phosphoenolpyruvate-dependent sugar phosphotransferase system"/>
    <property type="evidence" value="ECO:0007669"/>
    <property type="project" value="UniProtKB-KW"/>
</dbReference>
<dbReference type="PANTHER" id="PTHR47738">
    <property type="entry name" value="PTS SYSTEM FRUCTOSE-LIKE EIIA COMPONENT-RELATED"/>
    <property type="match status" value="1"/>
</dbReference>
<dbReference type="PROSITE" id="PS00372">
    <property type="entry name" value="PTS_EIIA_TYPE_2_HIS"/>
    <property type="match status" value="1"/>
</dbReference>
<dbReference type="PROSITE" id="PS51094">
    <property type="entry name" value="PTS_EIIA_TYPE_2"/>
    <property type="match status" value="1"/>
</dbReference>
<keyword evidence="8" id="KW-1185">Reference proteome</keyword>
<dbReference type="GO" id="GO:0008982">
    <property type="term" value="F:protein-N(PI)-phosphohistidine-sugar phosphotransferase activity"/>
    <property type="evidence" value="ECO:0007669"/>
    <property type="project" value="InterPro"/>
</dbReference>
<keyword evidence="4" id="KW-0808">Transferase</keyword>
<dbReference type="Pfam" id="PF00359">
    <property type="entry name" value="PTS_EIIA_2"/>
    <property type="match status" value="1"/>
</dbReference>
<evidence type="ECO:0000313" key="7">
    <source>
        <dbReference type="EMBL" id="GEN89780.1"/>
    </source>
</evidence>
<evidence type="ECO:0000256" key="1">
    <source>
        <dbReference type="ARBA" id="ARBA00022448"/>
    </source>
</evidence>
<feature type="domain" description="PTS EIIA type-2" evidence="6">
    <location>
        <begin position="5"/>
        <end position="148"/>
    </location>
</feature>
<keyword evidence="2" id="KW-0597">Phosphoprotein</keyword>
<dbReference type="RefSeq" id="WP_147212655.1">
    <property type="nucleotide sequence ID" value="NZ_BJYM01000029.1"/>
</dbReference>
<reference evidence="7 8" key="1">
    <citation type="submission" date="2019-07" db="EMBL/GenBank/DDBJ databases">
        <title>Whole genome shotgun sequence of Oceanobacillus sojae NBRC 105379.</title>
        <authorList>
            <person name="Hosoyama A."/>
            <person name="Uohara A."/>
            <person name="Ohji S."/>
            <person name="Ichikawa N."/>
        </authorList>
    </citation>
    <scope>NUCLEOTIDE SEQUENCE [LARGE SCALE GENOMIC DNA]</scope>
    <source>
        <strain evidence="7 8">NBRC 105379</strain>
    </source>
</reference>
<evidence type="ECO:0000259" key="6">
    <source>
        <dbReference type="PROSITE" id="PS51094"/>
    </source>
</evidence>
<keyword evidence="1" id="KW-0813">Transport</keyword>
<accession>A0A511ZQQ4</accession>
<dbReference type="NCBIfam" id="TIGR00848">
    <property type="entry name" value="fruA"/>
    <property type="match status" value="1"/>
</dbReference>
<sequence length="148" mass="16631">MEMKEFLSEYLVDLNLNAKTKEEAITKLCQRLYDNGCIKSVKEFVADVYEREEEGETGIGQDVAIPHGKSENVIKTSLAIGRTETIDWEGEKHQPVEIIILFAVRLVDNTSVHLKLLSQVASKLGNDDVLEQLKSAKLPSEVIDLFIN</sequence>
<organism evidence="7 8">
    <name type="scientific">Oceanobacillus sojae</name>
    <dbReference type="NCBI Taxonomy" id="582851"/>
    <lineage>
        <taxon>Bacteria</taxon>
        <taxon>Bacillati</taxon>
        <taxon>Bacillota</taxon>
        <taxon>Bacilli</taxon>
        <taxon>Bacillales</taxon>
        <taxon>Bacillaceae</taxon>
        <taxon>Oceanobacillus</taxon>
    </lineage>
</organism>
<name>A0A511ZQQ4_9BACI</name>
<dbReference type="SUPFAM" id="SSF55804">
    <property type="entry name" value="Phoshotransferase/anion transport protein"/>
    <property type="match status" value="1"/>
</dbReference>
<dbReference type="CDD" id="cd00211">
    <property type="entry name" value="PTS_IIA_fru"/>
    <property type="match status" value="1"/>
</dbReference>
<gene>
    <name evidence="7" type="ORF">OSO01_45190</name>
</gene>
<dbReference type="InterPro" id="IPR004715">
    <property type="entry name" value="PTS_IIA_fruc"/>
</dbReference>